<keyword evidence="1" id="KW-0677">Repeat</keyword>
<name>A0AAD5VF15_9AGAR</name>
<dbReference type="PANTHER" id="PTHR10039">
    <property type="entry name" value="AMELOGENIN"/>
    <property type="match status" value="1"/>
</dbReference>
<evidence type="ECO:0000256" key="1">
    <source>
        <dbReference type="ARBA" id="ARBA00022737"/>
    </source>
</evidence>
<dbReference type="SUPFAM" id="SSF52540">
    <property type="entry name" value="P-loop containing nucleoside triphosphate hydrolases"/>
    <property type="match status" value="1"/>
</dbReference>
<dbReference type="InterPro" id="IPR027417">
    <property type="entry name" value="P-loop_NTPase"/>
</dbReference>
<gene>
    <name evidence="4" type="ORF">NP233_g12094</name>
</gene>
<dbReference type="InterPro" id="IPR007111">
    <property type="entry name" value="NACHT_NTPase"/>
</dbReference>
<reference evidence="4" key="1">
    <citation type="submission" date="2022-07" db="EMBL/GenBank/DDBJ databases">
        <title>Genome Sequence of Leucocoprinus birnbaumii.</title>
        <authorList>
            <person name="Buettner E."/>
        </authorList>
    </citation>
    <scope>NUCLEOTIDE SEQUENCE</scope>
    <source>
        <strain evidence="4">VT141</strain>
    </source>
</reference>
<keyword evidence="5" id="KW-1185">Reference proteome</keyword>
<dbReference type="AlphaFoldDB" id="A0AAD5VF15"/>
<proteinExistence type="predicted"/>
<organism evidence="4 5">
    <name type="scientific">Leucocoprinus birnbaumii</name>
    <dbReference type="NCBI Taxonomy" id="56174"/>
    <lineage>
        <taxon>Eukaryota</taxon>
        <taxon>Fungi</taxon>
        <taxon>Dikarya</taxon>
        <taxon>Basidiomycota</taxon>
        <taxon>Agaricomycotina</taxon>
        <taxon>Agaricomycetes</taxon>
        <taxon>Agaricomycetidae</taxon>
        <taxon>Agaricales</taxon>
        <taxon>Agaricineae</taxon>
        <taxon>Agaricaceae</taxon>
        <taxon>Leucocoprinus</taxon>
    </lineage>
</organism>
<dbReference type="Pfam" id="PF24883">
    <property type="entry name" value="NPHP3_N"/>
    <property type="match status" value="1"/>
</dbReference>
<evidence type="ECO:0000259" key="3">
    <source>
        <dbReference type="PROSITE" id="PS50837"/>
    </source>
</evidence>
<dbReference type="EMBL" id="JANIEX010001629">
    <property type="protein sequence ID" value="KAJ3555930.1"/>
    <property type="molecule type" value="Genomic_DNA"/>
</dbReference>
<dbReference type="PANTHER" id="PTHR10039:SF14">
    <property type="entry name" value="NACHT DOMAIN-CONTAINING PROTEIN"/>
    <property type="match status" value="1"/>
</dbReference>
<sequence length="1017" mass="114936">MPHVLHVYHSSLINFLHDPERSGLLSVPSHHHYEDGLQAIVRILSQAIKSGQLDSTSISLSWPSLQLGADNPHSLTLLVAALQSFFKFFDEATSLQPIRREVQLQIAHLLEHLDLAEAFSMIGTSVFWKRAYQGFRKFLDDPRNHALANVRAIRVNEIDFSKISQERLCYVFPDVRGPKEFSLPMRPRGFNTIGRVVGNSDLEIGMKEKFLICYASNPIHIDGMRQVLPDLRSLPGDEPSAPICTWGIGEQRKVIFERRFIVDTILEAHNNSESARALACLTMLVEVVMVAFVSPALYLGVSEGGRSAQNPLSLETPVSGTFFPHAHHFRVENPVLVGQQVINNFHRSGMEKLALYTIHGAAFNSSARDPPPRCHPQTRTAILERVHNFLSSPNPPRRIFWLCGPAGVGKSAIIQTVAESISSSTQPLSYRLGATLFFSKPNDRDDPKRVFTTMAYQLATRYPAYRDYIVSQLVDDPLLGQSSMAEQFRLLLAVPFAERQIHQSSSSLVVLLDGLDECKTDREQVEIVMLISQFIVKHPEAPILWVIASRPEPHIRNAFSRQRVLPTFLKESIPIDSDEACGDVERYLRNSFDEICENYPECFPPQAQWPSEKKFLKLCAIASGHFALAATVVRFVEDPDCGNPVARFEEALAAVARPSLSQIRDTNNPLATLDALYTRIFSAIPKDVLPSTIRMIAFFGWASCSHNLRVLANFWGLDQGSAYSAMRRLHAVLVVPSPESVDQDDLRIHHRTFTDFLQAPGRLKSLCFTYDHHADGLRASIRVLGQSVSTSNLTPENISLSWPSLREEVDLQRKTQLHALQLLFWCFNETTEPTRREVQPCLKHVLEHLDLVDACALTKTHSFQTFFLVFASDQQFLDDSKNRPIANARAVRVDELDFSHFDMEKWCYIHLREEAPDAPRTDKRGLNPLKSDSAWSEDENGQEERTEILYSIAMEPLKAEGMKQVLLDLRSLPIDEPTAPVWLWGFGEKRKVIFIRHFLVGSVIQECHYVAPYPDSF</sequence>
<dbReference type="InterPro" id="IPR056884">
    <property type="entry name" value="NPHP3-like_N"/>
</dbReference>
<evidence type="ECO:0000313" key="5">
    <source>
        <dbReference type="Proteomes" id="UP001213000"/>
    </source>
</evidence>
<dbReference type="Gene3D" id="3.40.50.300">
    <property type="entry name" value="P-loop containing nucleotide triphosphate hydrolases"/>
    <property type="match status" value="1"/>
</dbReference>
<accession>A0AAD5VF15</accession>
<feature type="region of interest" description="Disordered" evidence="2">
    <location>
        <begin position="918"/>
        <end position="942"/>
    </location>
</feature>
<comment type="caution">
    <text evidence="4">The sequence shown here is derived from an EMBL/GenBank/DDBJ whole genome shotgun (WGS) entry which is preliminary data.</text>
</comment>
<dbReference type="Proteomes" id="UP001213000">
    <property type="component" value="Unassembled WGS sequence"/>
</dbReference>
<protein>
    <recommendedName>
        <fullName evidence="3">NACHT domain-containing protein</fullName>
    </recommendedName>
</protein>
<evidence type="ECO:0000313" key="4">
    <source>
        <dbReference type="EMBL" id="KAJ3555930.1"/>
    </source>
</evidence>
<evidence type="ECO:0000256" key="2">
    <source>
        <dbReference type="SAM" id="MobiDB-lite"/>
    </source>
</evidence>
<dbReference type="PROSITE" id="PS50837">
    <property type="entry name" value="NACHT"/>
    <property type="match status" value="1"/>
</dbReference>
<feature type="domain" description="NACHT" evidence="3">
    <location>
        <begin position="398"/>
        <end position="551"/>
    </location>
</feature>